<evidence type="ECO:0000313" key="2">
    <source>
        <dbReference type="Proteomes" id="UP001597520"/>
    </source>
</evidence>
<reference evidence="2" key="1">
    <citation type="journal article" date="2019" name="Int. J. Syst. Evol. Microbiol.">
        <title>The Global Catalogue of Microorganisms (GCM) 10K type strain sequencing project: providing services to taxonomists for standard genome sequencing and annotation.</title>
        <authorList>
            <consortium name="The Broad Institute Genomics Platform"/>
            <consortium name="The Broad Institute Genome Sequencing Center for Infectious Disease"/>
            <person name="Wu L."/>
            <person name="Ma J."/>
        </authorList>
    </citation>
    <scope>NUCLEOTIDE SEQUENCE [LARGE SCALE GENOMIC DNA]</scope>
    <source>
        <strain evidence="2">KCTC 33792</strain>
    </source>
</reference>
<dbReference type="RefSeq" id="WP_380711977.1">
    <property type="nucleotide sequence ID" value="NZ_JBHUML010000002.1"/>
</dbReference>
<evidence type="ECO:0000313" key="1">
    <source>
        <dbReference type="EMBL" id="MFD2704700.1"/>
    </source>
</evidence>
<gene>
    <name evidence="1" type="ORF">ACFSUB_04420</name>
</gene>
<protein>
    <recommendedName>
        <fullName evidence="3">KOW domain-containing protein</fullName>
    </recommendedName>
</protein>
<name>A0ABW5SYY9_9BACI</name>
<organism evidence="1 2">
    <name type="scientific">Salibacterium lacus</name>
    <dbReference type="NCBI Taxonomy" id="1898109"/>
    <lineage>
        <taxon>Bacteria</taxon>
        <taxon>Bacillati</taxon>
        <taxon>Bacillota</taxon>
        <taxon>Bacilli</taxon>
        <taxon>Bacillales</taxon>
        <taxon>Bacillaceae</taxon>
    </lineage>
</organism>
<evidence type="ECO:0008006" key="3">
    <source>
        <dbReference type="Google" id="ProtNLM"/>
    </source>
</evidence>
<accession>A0ABW5SYY9</accession>
<dbReference type="EMBL" id="JBHUML010000002">
    <property type="protein sequence ID" value="MFD2704700.1"/>
    <property type="molecule type" value="Genomic_DNA"/>
</dbReference>
<comment type="caution">
    <text evidence="1">The sequence shown here is derived from an EMBL/GenBank/DDBJ whole genome shotgun (WGS) entry which is preliminary data.</text>
</comment>
<sequence length="62" mass="6796">MSEGSRYVVKISDGGRGKIVGKYSSKARAEVRADDIRKFNGIDAAVMMHGFVIYSTKEVSPE</sequence>
<dbReference type="Proteomes" id="UP001597520">
    <property type="component" value="Unassembled WGS sequence"/>
</dbReference>
<proteinExistence type="predicted"/>
<keyword evidence="2" id="KW-1185">Reference proteome</keyword>